<dbReference type="PANTHER" id="PTHR10582:SF2">
    <property type="entry name" value="INACTIVE"/>
    <property type="match status" value="1"/>
</dbReference>
<keyword evidence="2" id="KW-0812">Transmembrane</keyword>
<proteinExistence type="predicted"/>
<dbReference type="GO" id="GO:0005886">
    <property type="term" value="C:plasma membrane"/>
    <property type="evidence" value="ECO:0007669"/>
    <property type="project" value="TreeGrafter"/>
</dbReference>
<keyword evidence="2" id="KW-1133">Transmembrane helix</keyword>
<name>A0A7S3FE49_9EUKA</name>
<dbReference type="InterPro" id="IPR024862">
    <property type="entry name" value="TRPV"/>
</dbReference>
<evidence type="ECO:0000256" key="1">
    <source>
        <dbReference type="ARBA" id="ARBA00022737"/>
    </source>
</evidence>
<dbReference type="GO" id="GO:0098703">
    <property type="term" value="P:calcium ion import across plasma membrane"/>
    <property type="evidence" value="ECO:0007669"/>
    <property type="project" value="TreeGrafter"/>
</dbReference>
<keyword evidence="2" id="KW-0472">Membrane</keyword>
<accession>A0A7S3FE49</accession>
<dbReference type="EMBL" id="HBHX01062274">
    <property type="protein sequence ID" value="CAE0142613.1"/>
    <property type="molecule type" value="Transcribed_RNA"/>
</dbReference>
<evidence type="ECO:0000256" key="2">
    <source>
        <dbReference type="SAM" id="Phobius"/>
    </source>
</evidence>
<organism evidence="3">
    <name type="scientific">Haptolina ericina</name>
    <dbReference type="NCBI Taxonomy" id="156174"/>
    <lineage>
        <taxon>Eukaryota</taxon>
        <taxon>Haptista</taxon>
        <taxon>Haptophyta</taxon>
        <taxon>Prymnesiophyceae</taxon>
        <taxon>Prymnesiales</taxon>
        <taxon>Prymnesiaceae</taxon>
        <taxon>Haptolina</taxon>
    </lineage>
</organism>
<evidence type="ECO:0008006" key="4">
    <source>
        <dbReference type="Google" id="ProtNLM"/>
    </source>
</evidence>
<feature type="transmembrane region" description="Helical" evidence="2">
    <location>
        <begin position="238"/>
        <end position="257"/>
    </location>
</feature>
<feature type="transmembrane region" description="Helical" evidence="2">
    <location>
        <begin position="196"/>
        <end position="217"/>
    </location>
</feature>
<evidence type="ECO:0000313" key="3">
    <source>
        <dbReference type="EMBL" id="CAE0142613.1"/>
    </source>
</evidence>
<gene>
    <name evidence="3" type="ORF">HERI1096_LOCUS34421</name>
</gene>
<protein>
    <recommendedName>
        <fullName evidence="4">Ion transport domain-containing protein</fullName>
    </recommendedName>
</protein>
<dbReference type="AlphaFoldDB" id="A0A7S3FE49"/>
<keyword evidence="1" id="KW-0677">Repeat</keyword>
<feature type="transmembrane region" description="Helical" evidence="2">
    <location>
        <begin position="311"/>
        <end position="333"/>
    </location>
</feature>
<dbReference type="PANTHER" id="PTHR10582">
    <property type="entry name" value="TRANSIENT RECEPTOR POTENTIAL ION CHANNEL PROTEIN"/>
    <property type="match status" value="1"/>
</dbReference>
<feature type="transmembrane region" description="Helical" evidence="2">
    <location>
        <begin position="76"/>
        <end position="98"/>
    </location>
</feature>
<reference evidence="3" key="1">
    <citation type="submission" date="2021-01" db="EMBL/GenBank/DDBJ databases">
        <authorList>
            <person name="Corre E."/>
            <person name="Pelletier E."/>
            <person name="Niang G."/>
            <person name="Scheremetjew M."/>
            <person name="Finn R."/>
            <person name="Kale V."/>
            <person name="Holt S."/>
            <person name="Cochrane G."/>
            <person name="Meng A."/>
            <person name="Brown T."/>
            <person name="Cohen L."/>
        </authorList>
    </citation>
    <scope>NUCLEOTIDE SEQUENCE</scope>
    <source>
        <strain evidence="3">CCMP281</strain>
    </source>
</reference>
<sequence length="417" mass="47683">MTEFIIMKRAEVVWEWGPMLSLAIPLDEIDSSGLSADDAMELIAHRDARQGTKEMLLDDFMDGLFFKLFLQKWDRFARLCLVVLICLRLVVFLMLVIAGFQLRQPYEERHMGLCACVVISNLFQLCIEMIASFNWLKEACYNKITWSGAMEQRSEYWAWMRGCGMLRRLLSYAAASGACYANFYDSDSSTEDMVRGLLAIAIYLAALTLLESLYLPYQKLGVFALVVDQLLSSEYPTFLLFLAGYSVTFYCTLYVAYPVHHGEIVGVTPQMNDALIAAKALVDMSVSGQKIPLDLEHEWFGDNLATSPWSIMVYIFFFYMSQILMVVLFMRLLMAMLTATYYSINKDAVLKWRVQFVRFVMFAEFLWPDAFGSTWAGAKVDGVGWAYVLEKIPKERVAMMSESGLPALDAKSFRRKR</sequence>
<dbReference type="GO" id="GO:0005216">
    <property type="term" value="F:monoatomic ion channel activity"/>
    <property type="evidence" value="ECO:0007669"/>
    <property type="project" value="InterPro"/>
</dbReference>